<dbReference type="Proteomes" id="UP001148786">
    <property type="component" value="Unassembled WGS sequence"/>
</dbReference>
<feature type="domain" description="Protein kinase" evidence="1">
    <location>
        <begin position="1"/>
        <end position="299"/>
    </location>
</feature>
<sequence>MKDTWRVYLAGMIHEFDVFKEFKKGQKVPGFIDGGQVRRPHRTTLWHKFEIALGRKGPPAVLVPRWHHRFSEIFSARLSEFASARQFLQAVMHTIEAHHDALHLCGFLHRDISDNNIMITNAGRGILNDWDMAKRVGIPGQKPPDPFPGARHAYRMGTWYFMSGLLLVDPYKPHTLQDDLESFFHIILYYSLQCLPHSKQPDEVQHIITDIFEQCRHRPFTGLYIGGTGKQSVILFPTSLGVLTLTDNEPLTEWILSAQRALKSFYLYVSAVADGHSGAVNFPAIVPPDTHKLANHTYFLRLCATALGTPDAAWPDNRNLEMLVPHLPIKTTKRVPVLQCTADDEPAGDDLSRRRKIEQLALTLPNLEAFALAVPLQEAAENWAGTEELFMDFVKSLRYWSDAAIQGTPKRKLKAGGPYCNTRYALRVGGSLPEPRFPMFGSGHSPHHKRTGLPGRPGVMPSCAL</sequence>
<dbReference type="AlphaFoldDB" id="A0A9W8N193"/>
<dbReference type="Gene3D" id="1.10.510.10">
    <property type="entry name" value="Transferase(Phosphotransferase) domain 1"/>
    <property type="match status" value="1"/>
</dbReference>
<dbReference type="InterPro" id="IPR000719">
    <property type="entry name" value="Prot_kinase_dom"/>
</dbReference>
<keyword evidence="3" id="KW-1185">Reference proteome</keyword>
<evidence type="ECO:0000313" key="3">
    <source>
        <dbReference type="Proteomes" id="UP001148786"/>
    </source>
</evidence>
<dbReference type="InterPro" id="IPR040976">
    <property type="entry name" value="Pkinase_fungal"/>
</dbReference>
<proteinExistence type="predicted"/>
<name>A0A9W8N193_9AGAR</name>
<dbReference type="EMBL" id="JANKHO010000035">
    <property type="protein sequence ID" value="KAJ3516961.1"/>
    <property type="molecule type" value="Genomic_DNA"/>
</dbReference>
<gene>
    <name evidence="2" type="ORF">NLJ89_g792</name>
</gene>
<dbReference type="InterPro" id="IPR011009">
    <property type="entry name" value="Kinase-like_dom_sf"/>
</dbReference>
<dbReference type="PANTHER" id="PTHR38248">
    <property type="entry name" value="FUNK1 6"/>
    <property type="match status" value="1"/>
</dbReference>
<organism evidence="2 3">
    <name type="scientific">Agrocybe chaxingu</name>
    <dbReference type="NCBI Taxonomy" id="84603"/>
    <lineage>
        <taxon>Eukaryota</taxon>
        <taxon>Fungi</taxon>
        <taxon>Dikarya</taxon>
        <taxon>Basidiomycota</taxon>
        <taxon>Agaricomycotina</taxon>
        <taxon>Agaricomycetes</taxon>
        <taxon>Agaricomycetidae</taxon>
        <taxon>Agaricales</taxon>
        <taxon>Agaricineae</taxon>
        <taxon>Strophariaceae</taxon>
        <taxon>Agrocybe</taxon>
    </lineage>
</organism>
<dbReference type="Pfam" id="PF17667">
    <property type="entry name" value="Pkinase_fungal"/>
    <property type="match status" value="1"/>
</dbReference>
<dbReference type="GO" id="GO:0005524">
    <property type="term" value="F:ATP binding"/>
    <property type="evidence" value="ECO:0007669"/>
    <property type="project" value="InterPro"/>
</dbReference>
<evidence type="ECO:0000259" key="1">
    <source>
        <dbReference type="PROSITE" id="PS50011"/>
    </source>
</evidence>
<dbReference type="PANTHER" id="PTHR38248:SF2">
    <property type="entry name" value="FUNK1 11"/>
    <property type="match status" value="1"/>
</dbReference>
<comment type="caution">
    <text evidence="2">The sequence shown here is derived from an EMBL/GenBank/DDBJ whole genome shotgun (WGS) entry which is preliminary data.</text>
</comment>
<dbReference type="GO" id="GO:0004672">
    <property type="term" value="F:protein kinase activity"/>
    <property type="evidence" value="ECO:0007669"/>
    <property type="project" value="InterPro"/>
</dbReference>
<dbReference type="PROSITE" id="PS50011">
    <property type="entry name" value="PROTEIN_KINASE_DOM"/>
    <property type="match status" value="1"/>
</dbReference>
<reference evidence="2" key="1">
    <citation type="submission" date="2022-07" db="EMBL/GenBank/DDBJ databases">
        <title>Genome Sequence of Agrocybe chaxingu.</title>
        <authorList>
            <person name="Buettner E."/>
        </authorList>
    </citation>
    <scope>NUCLEOTIDE SEQUENCE</scope>
    <source>
        <strain evidence="2">MP-N11</strain>
    </source>
</reference>
<protein>
    <recommendedName>
        <fullName evidence="1">Protein kinase domain-containing protein</fullName>
    </recommendedName>
</protein>
<accession>A0A9W8N193</accession>
<dbReference type="SUPFAM" id="SSF56112">
    <property type="entry name" value="Protein kinase-like (PK-like)"/>
    <property type="match status" value="1"/>
</dbReference>
<dbReference type="OrthoDB" id="2747778at2759"/>
<evidence type="ECO:0000313" key="2">
    <source>
        <dbReference type="EMBL" id="KAJ3516961.1"/>
    </source>
</evidence>